<gene>
    <name evidence="1" type="ORF">LA55_1533</name>
</gene>
<dbReference type="RefSeq" id="WP_158409406.1">
    <property type="nucleotide sequence ID" value="NZ_CP009440.1"/>
</dbReference>
<evidence type="ECO:0000313" key="2">
    <source>
        <dbReference type="Proteomes" id="UP000031830"/>
    </source>
</evidence>
<dbReference type="Proteomes" id="UP000031830">
    <property type="component" value="Chromosome"/>
</dbReference>
<sequence length="58" mass="6806">MSAWVIDSIQNLINIADGKGSFKDFETEEKRVLEKIQNKLISIQNYYCLCNKIKNYFS</sequence>
<dbReference type="KEGG" id="fpz:LA55_1533"/>
<reference evidence="1 2" key="1">
    <citation type="journal article" date="2015" name="Genome Announc.">
        <title>Genome sequencing of 18 francisella strains to aid in assay development and testing.</title>
        <authorList>
            <person name="Johnson S.L."/>
            <person name="Daligault H.E."/>
            <person name="Davenport K.W."/>
            <person name="Coyne S.R."/>
            <person name="Frey K.G."/>
            <person name="Koroleva G.I."/>
            <person name="Broomall S.M."/>
            <person name="Bishop-Lilly K.A."/>
            <person name="Bruce D.C."/>
            <person name="Chertkov O."/>
            <person name="Freitas T."/>
            <person name="Jaissle J."/>
            <person name="Ladner J.T."/>
            <person name="Rosenzweig C.N."/>
            <person name="Gibbons H.S."/>
            <person name="Palacios G.F."/>
            <person name="Redden C.L."/>
            <person name="Xu Y."/>
            <person name="Minogue T.D."/>
            <person name="Chain P.S."/>
        </authorList>
    </citation>
    <scope>NUCLEOTIDE SEQUENCE [LARGE SCALE GENOMIC DNA]</scope>
    <source>
        <strain evidence="1 2">GA01-2794</strain>
    </source>
</reference>
<dbReference type="AlphaFoldDB" id="A0A0B6D0V7"/>
<proteinExistence type="predicted"/>
<evidence type="ECO:0000313" key="1">
    <source>
        <dbReference type="EMBL" id="AJI52471.1"/>
    </source>
</evidence>
<dbReference type="EMBL" id="CP009440">
    <property type="protein sequence ID" value="AJI52471.1"/>
    <property type="molecule type" value="Genomic_DNA"/>
</dbReference>
<name>A0A0B6D0V7_9GAMM</name>
<accession>A0A0B6D0V7</accession>
<protein>
    <submittedName>
        <fullName evidence="1">Uncharacterized protein</fullName>
    </submittedName>
</protein>
<organism evidence="1 2">
    <name type="scientific">Francisella philomiragia</name>
    <dbReference type="NCBI Taxonomy" id="28110"/>
    <lineage>
        <taxon>Bacteria</taxon>
        <taxon>Pseudomonadati</taxon>
        <taxon>Pseudomonadota</taxon>
        <taxon>Gammaproteobacteria</taxon>
        <taxon>Thiotrichales</taxon>
        <taxon>Francisellaceae</taxon>
        <taxon>Francisella</taxon>
    </lineage>
</organism>